<sequence length="132" mass="14194">MLNTLLIAGLIGGFTGVIAHLIRSEKVLVFPKKRLRPKGIQLGFIADFLIGAAAAIFAVTYLVPEAGQVRTLVGVSILAGMSAEHVLLQRELNTQSAKSEALDSVLARELKSELEVEKAKSKALDQTNDKLK</sequence>
<keyword evidence="1" id="KW-0472">Membrane</keyword>
<proteinExistence type="predicted"/>
<protein>
    <submittedName>
        <fullName evidence="2">DUF4257 domain-containing protein</fullName>
    </submittedName>
</protein>
<dbReference type="InterPro" id="IPR025353">
    <property type="entry name" value="DUF4257"/>
</dbReference>
<keyword evidence="3" id="KW-1185">Reference proteome</keyword>
<keyword evidence="1" id="KW-0812">Transmembrane</keyword>
<reference evidence="2" key="1">
    <citation type="submission" date="2022-06" db="EMBL/GenBank/DDBJ databases">
        <title>Aquibacillus sp. a new bacterium isolated from soil saline samples.</title>
        <authorList>
            <person name="Galisteo C."/>
            <person name="De La Haba R."/>
            <person name="Sanchez-Porro C."/>
            <person name="Ventosa A."/>
        </authorList>
    </citation>
    <scope>NUCLEOTIDE SEQUENCE</scope>
    <source>
        <strain evidence="2">3ASR75-11</strain>
    </source>
</reference>
<evidence type="ECO:0000313" key="3">
    <source>
        <dbReference type="Proteomes" id="UP001145050"/>
    </source>
</evidence>
<name>A0A9X3WUI6_9BACI</name>
<dbReference type="RefSeq" id="WP_272436050.1">
    <property type="nucleotide sequence ID" value="NZ_JAMQKB010000005.1"/>
</dbReference>
<comment type="caution">
    <text evidence="2">The sequence shown here is derived from an EMBL/GenBank/DDBJ whole genome shotgun (WGS) entry which is preliminary data.</text>
</comment>
<dbReference type="Pfam" id="PF14074">
    <property type="entry name" value="DUF4257"/>
    <property type="match status" value="1"/>
</dbReference>
<dbReference type="EMBL" id="JAMQKB010000005">
    <property type="protein sequence ID" value="MDC3424246.1"/>
    <property type="molecule type" value="Genomic_DNA"/>
</dbReference>
<feature type="transmembrane region" description="Helical" evidence="1">
    <location>
        <begin position="42"/>
        <end position="63"/>
    </location>
</feature>
<gene>
    <name evidence="2" type="ORF">NC797_06955</name>
</gene>
<feature type="transmembrane region" description="Helical" evidence="1">
    <location>
        <begin position="6"/>
        <end position="22"/>
    </location>
</feature>
<evidence type="ECO:0000313" key="2">
    <source>
        <dbReference type="EMBL" id="MDC3424246.1"/>
    </source>
</evidence>
<keyword evidence="1" id="KW-1133">Transmembrane helix</keyword>
<organism evidence="2 3">
    <name type="scientific">Terrihalobacillus insolitus</name>
    <dbReference type="NCBI Taxonomy" id="2950438"/>
    <lineage>
        <taxon>Bacteria</taxon>
        <taxon>Bacillati</taxon>
        <taxon>Bacillota</taxon>
        <taxon>Bacilli</taxon>
        <taxon>Bacillales</taxon>
        <taxon>Bacillaceae</taxon>
        <taxon>Terrihalobacillus</taxon>
    </lineage>
</organism>
<dbReference type="Proteomes" id="UP001145050">
    <property type="component" value="Unassembled WGS sequence"/>
</dbReference>
<accession>A0A9X3WUI6</accession>
<dbReference type="AlphaFoldDB" id="A0A9X3WUI6"/>
<evidence type="ECO:0000256" key="1">
    <source>
        <dbReference type="SAM" id="Phobius"/>
    </source>
</evidence>